<dbReference type="InterPro" id="IPR004013">
    <property type="entry name" value="PHP_dom"/>
</dbReference>
<dbReference type="EC" id="3.1.3.15" evidence="3 8"/>
<evidence type="ECO:0000259" key="9">
    <source>
        <dbReference type="Pfam" id="PF02811"/>
    </source>
</evidence>
<gene>
    <name evidence="10" type="primary">hisK_1</name>
    <name evidence="10" type="ORF">CLPUN_00730</name>
</gene>
<dbReference type="Proteomes" id="UP000190890">
    <property type="component" value="Unassembled WGS sequence"/>
</dbReference>
<evidence type="ECO:0000256" key="5">
    <source>
        <dbReference type="ARBA" id="ARBA00022801"/>
    </source>
</evidence>
<dbReference type="PANTHER" id="PTHR21039">
    <property type="entry name" value="HISTIDINOL PHOSPHATASE-RELATED"/>
    <property type="match status" value="1"/>
</dbReference>
<name>A0A1S8TXU7_9CLOT</name>
<dbReference type="GO" id="GO:0005737">
    <property type="term" value="C:cytoplasm"/>
    <property type="evidence" value="ECO:0007669"/>
    <property type="project" value="TreeGrafter"/>
</dbReference>
<dbReference type="InterPro" id="IPR010140">
    <property type="entry name" value="Histidinol_P_phosphatase_HisJ"/>
</dbReference>
<dbReference type="OrthoDB" id="9775255at2"/>
<comment type="caution">
    <text evidence="10">The sequence shown here is derived from an EMBL/GenBank/DDBJ whole genome shotgun (WGS) entry which is preliminary data.</text>
</comment>
<accession>A0A1S8TXU7</accession>
<dbReference type="AlphaFoldDB" id="A0A1S8TXU7"/>
<keyword evidence="11" id="KW-1185">Reference proteome</keyword>
<dbReference type="CDD" id="cd12110">
    <property type="entry name" value="PHP_HisPPase_Hisj_like"/>
    <property type="match status" value="1"/>
</dbReference>
<comment type="catalytic activity">
    <reaction evidence="7 8">
        <text>L-histidinol phosphate + H2O = L-histidinol + phosphate</text>
        <dbReference type="Rhea" id="RHEA:14465"/>
        <dbReference type="ChEBI" id="CHEBI:15377"/>
        <dbReference type="ChEBI" id="CHEBI:43474"/>
        <dbReference type="ChEBI" id="CHEBI:57699"/>
        <dbReference type="ChEBI" id="CHEBI:57980"/>
        <dbReference type="EC" id="3.1.3.15"/>
    </reaction>
</comment>
<keyword evidence="5 8" id="KW-0378">Hydrolase</keyword>
<organism evidence="10 11">
    <name type="scientific">Clostridium puniceum</name>
    <dbReference type="NCBI Taxonomy" id="29367"/>
    <lineage>
        <taxon>Bacteria</taxon>
        <taxon>Bacillati</taxon>
        <taxon>Bacillota</taxon>
        <taxon>Clostridia</taxon>
        <taxon>Eubacteriales</taxon>
        <taxon>Clostridiaceae</taxon>
        <taxon>Clostridium</taxon>
    </lineage>
</organism>
<dbReference type="EMBL" id="LZZM01000005">
    <property type="protein sequence ID" value="OOM82561.1"/>
    <property type="molecule type" value="Genomic_DNA"/>
</dbReference>
<dbReference type="RefSeq" id="WP_077845406.1">
    <property type="nucleotide sequence ID" value="NZ_LZZM01000005.1"/>
</dbReference>
<dbReference type="SUPFAM" id="SSF89550">
    <property type="entry name" value="PHP domain-like"/>
    <property type="match status" value="1"/>
</dbReference>
<dbReference type="GO" id="GO:0000105">
    <property type="term" value="P:L-histidine biosynthetic process"/>
    <property type="evidence" value="ECO:0007669"/>
    <property type="project" value="UniProtKB-UniRule"/>
</dbReference>
<sequence length="266" mass="31332">MENKKIIRDGHIHSPYCPHGTKDPFEMYVEKALVEGLEEITFTEHMPFPCYFIEDKKFLDECALSKDVVEKYLDEVEKLKPRYKDKIKINTGLEVDFVEGYEEEIKKMLNIYGPKLEDSILSVHFIKIDDKYTAIDWKPGFEEALKELGSVELIYDKYYETLLKAIKADLGEFKPKRIGHPNLIRIFNNLYPLEYRNKELLEEIVREIKKRDYEVDVNTAGLRKPYCGEIYVSNIFKKLIEKYEVKKVYGSDSHTASDVGRDFDKE</sequence>
<dbReference type="Pfam" id="PF02811">
    <property type="entry name" value="PHP"/>
    <property type="match status" value="1"/>
</dbReference>
<keyword evidence="4 8" id="KW-0028">Amino-acid biosynthesis</keyword>
<reference evidence="10 11" key="1">
    <citation type="submission" date="2016-05" db="EMBL/GenBank/DDBJ databases">
        <title>Microbial solvent formation.</title>
        <authorList>
            <person name="Poehlein A."/>
            <person name="Montoya Solano J.D."/>
            <person name="Flitsch S."/>
            <person name="Krabben P."/>
            <person name="Duerre P."/>
            <person name="Daniel R."/>
        </authorList>
    </citation>
    <scope>NUCLEOTIDE SEQUENCE [LARGE SCALE GENOMIC DNA]</scope>
    <source>
        <strain evidence="10 11">DSM 2619</strain>
    </source>
</reference>
<evidence type="ECO:0000256" key="8">
    <source>
        <dbReference type="RuleBase" id="RU366003"/>
    </source>
</evidence>
<proteinExistence type="inferred from homology"/>
<evidence type="ECO:0000256" key="7">
    <source>
        <dbReference type="ARBA" id="ARBA00049158"/>
    </source>
</evidence>
<comment type="pathway">
    <text evidence="1 8">Amino-acid biosynthesis; L-histidine biosynthesis; L-histidine from 5-phospho-alpha-D-ribose 1-diphosphate: step 8/9.</text>
</comment>
<evidence type="ECO:0000256" key="1">
    <source>
        <dbReference type="ARBA" id="ARBA00004970"/>
    </source>
</evidence>
<dbReference type="PANTHER" id="PTHR21039:SF0">
    <property type="entry name" value="HISTIDINOL-PHOSPHATASE"/>
    <property type="match status" value="1"/>
</dbReference>
<comment type="similarity">
    <text evidence="2 8">Belongs to the PHP hydrolase family. HisK subfamily.</text>
</comment>
<evidence type="ECO:0000256" key="6">
    <source>
        <dbReference type="ARBA" id="ARBA00023102"/>
    </source>
</evidence>
<evidence type="ECO:0000256" key="3">
    <source>
        <dbReference type="ARBA" id="ARBA00013085"/>
    </source>
</evidence>
<dbReference type="GO" id="GO:0004401">
    <property type="term" value="F:histidinol-phosphatase activity"/>
    <property type="evidence" value="ECO:0007669"/>
    <property type="project" value="UniProtKB-UniRule"/>
</dbReference>
<evidence type="ECO:0000313" key="11">
    <source>
        <dbReference type="Proteomes" id="UP000190890"/>
    </source>
</evidence>
<dbReference type="STRING" id="29367.CLPUN_00730"/>
<dbReference type="InterPro" id="IPR016195">
    <property type="entry name" value="Pol/histidinol_Pase-like"/>
</dbReference>
<dbReference type="UniPathway" id="UPA00031">
    <property type="reaction ID" value="UER00013"/>
</dbReference>
<evidence type="ECO:0000256" key="4">
    <source>
        <dbReference type="ARBA" id="ARBA00022605"/>
    </source>
</evidence>
<keyword evidence="6 8" id="KW-0368">Histidine biosynthesis</keyword>
<protein>
    <recommendedName>
        <fullName evidence="3 8">Histidinol-phosphatase</fullName>
        <shortName evidence="8">HolPase</shortName>
        <ecNumber evidence="3 8">3.1.3.15</ecNumber>
    </recommendedName>
</protein>
<dbReference type="Gene3D" id="3.20.20.140">
    <property type="entry name" value="Metal-dependent hydrolases"/>
    <property type="match status" value="1"/>
</dbReference>
<feature type="domain" description="PHP" evidence="9">
    <location>
        <begin position="9"/>
        <end position="220"/>
    </location>
</feature>
<evidence type="ECO:0000256" key="2">
    <source>
        <dbReference type="ARBA" id="ARBA00009152"/>
    </source>
</evidence>
<dbReference type="NCBIfam" id="NF005996">
    <property type="entry name" value="PRK08123.1"/>
    <property type="match status" value="1"/>
</dbReference>
<dbReference type="NCBIfam" id="TIGR01856">
    <property type="entry name" value="hisJ_fam"/>
    <property type="match status" value="1"/>
</dbReference>
<evidence type="ECO:0000313" key="10">
    <source>
        <dbReference type="EMBL" id="OOM82561.1"/>
    </source>
</evidence>